<dbReference type="PANTHER" id="PTHR33594:SF1">
    <property type="entry name" value="HD_PDEASE DOMAIN-CONTAINING PROTEIN"/>
    <property type="match status" value="1"/>
</dbReference>
<dbReference type="Gene3D" id="1.10.3210.50">
    <property type="match status" value="1"/>
</dbReference>
<keyword evidence="3" id="KW-1185">Reference proteome</keyword>
<dbReference type="InterPro" id="IPR006674">
    <property type="entry name" value="HD_domain"/>
</dbReference>
<organism evidence="2 3">
    <name type="scientific">Infirmifilum lucidum</name>
    <dbReference type="NCBI Taxonomy" id="2776706"/>
    <lineage>
        <taxon>Archaea</taxon>
        <taxon>Thermoproteota</taxon>
        <taxon>Thermoprotei</taxon>
        <taxon>Thermofilales</taxon>
        <taxon>Thermofilaceae</taxon>
        <taxon>Infirmifilum</taxon>
    </lineage>
</organism>
<name>A0A7L9FJ12_9CREN</name>
<dbReference type="EMBL" id="CP062310">
    <property type="protein sequence ID" value="QOJ79818.1"/>
    <property type="molecule type" value="Genomic_DNA"/>
</dbReference>
<dbReference type="Pfam" id="PF01966">
    <property type="entry name" value="HD"/>
    <property type="match status" value="1"/>
</dbReference>
<dbReference type="KEGG" id="thel:IG193_08980"/>
<sequence>MGDDFVHGYPHVERVMRLGEEIASEVGNVDMNLLRLAVYLHDIGRRIGEPHAYYSARLAGGILSEWGVGEDVVKLVVNAIEYHSFSYARSRGVKPLSVEAMVLSDADKLDALGIVGFLRVMAYGFENGRSVEESLRHFDEKIFKLKDLLHFDASRRLAEELEARTRTAVSWLAEELGIKPITWQGRY</sequence>
<dbReference type="InterPro" id="IPR003607">
    <property type="entry name" value="HD/PDEase_dom"/>
</dbReference>
<accession>A0A7L9FJ12</accession>
<dbReference type="PANTHER" id="PTHR33594">
    <property type="entry name" value="SUPERFAMILY HYDROLASE, PUTATIVE (AFU_ORTHOLOGUE AFUA_1G03035)-RELATED"/>
    <property type="match status" value="1"/>
</dbReference>
<dbReference type="AlphaFoldDB" id="A0A7L9FJ12"/>
<reference evidence="2 3" key="1">
    <citation type="submission" date="2020-10" db="EMBL/GenBank/DDBJ databases">
        <title>Thermofilum lucidum 3507LT sp. nov. a novel member of Thermofilaceae family isolated from Chile hot spring, and proposal of description order Thermofilales.</title>
        <authorList>
            <person name="Zayulina K.S."/>
            <person name="Elcheninov A.G."/>
            <person name="Toshchakov S.V."/>
            <person name="Kublanov I.V."/>
        </authorList>
    </citation>
    <scope>NUCLEOTIDE SEQUENCE [LARGE SCALE GENOMIC DNA]</scope>
    <source>
        <strain evidence="2 3">3507LT</strain>
    </source>
</reference>
<feature type="domain" description="HD" evidence="1">
    <location>
        <begin position="8"/>
        <end position="112"/>
    </location>
</feature>
<dbReference type="SMART" id="SM00471">
    <property type="entry name" value="HDc"/>
    <property type="match status" value="1"/>
</dbReference>
<dbReference type="SUPFAM" id="SSF109604">
    <property type="entry name" value="HD-domain/PDEase-like"/>
    <property type="match status" value="1"/>
</dbReference>
<evidence type="ECO:0000259" key="1">
    <source>
        <dbReference type="PROSITE" id="PS51831"/>
    </source>
</evidence>
<evidence type="ECO:0000313" key="3">
    <source>
        <dbReference type="Proteomes" id="UP000594121"/>
    </source>
</evidence>
<evidence type="ECO:0000313" key="2">
    <source>
        <dbReference type="EMBL" id="QOJ79818.1"/>
    </source>
</evidence>
<dbReference type="CDD" id="cd00077">
    <property type="entry name" value="HDc"/>
    <property type="match status" value="1"/>
</dbReference>
<dbReference type="Proteomes" id="UP000594121">
    <property type="component" value="Chromosome"/>
</dbReference>
<gene>
    <name evidence="2" type="ORF">IG193_08980</name>
</gene>
<dbReference type="PROSITE" id="PS51831">
    <property type="entry name" value="HD"/>
    <property type="match status" value="1"/>
</dbReference>
<dbReference type="InParanoid" id="A0A7L9FJ12"/>
<protein>
    <submittedName>
        <fullName evidence="2">HD domain-containing protein</fullName>
    </submittedName>
</protein>
<proteinExistence type="predicted"/>